<sequence length="308" mass="33825">MGCSWRGTVVLGLVFGSWVLSSVACGAALLLFVLGWTWKPLALLLVYAAVGAVYAPRRSPAFHALLVRWMDDGPYFRTQRLVFESGAAVPAPGSRALIASCPHGILCCGTTVNIGLSPVMLKCEVAMLGADLAFRLPVFREILYLTGGAPATPANMKRIMATGQNVCLVVGDFEEIALYQRGEFHCYLSKRKGFVAYALRFGYSLFPAFTFGEELTFNSLNVLPWLRMRLAGWKMPGALVWTRRGWMPDPSVDLVTVVGDPVVLPTIPAPTPEQVDRYHALYVDAVVRLFNKYKGDFASDPNAVLYLH</sequence>
<comment type="pathway">
    <text evidence="2">Glycerolipid metabolism; triacylglycerol biosynthesis.</text>
</comment>
<keyword evidence="7" id="KW-0812">Transmembrane</keyword>
<keyword evidence="16" id="KW-0496">Mitochondrion</keyword>
<dbReference type="PROSITE" id="PS51257">
    <property type="entry name" value="PROKAR_LIPOPROTEIN"/>
    <property type="match status" value="1"/>
</dbReference>
<dbReference type="PANTHER" id="PTHR12317">
    <property type="entry name" value="DIACYLGLYCEROL O-ACYLTRANSFERASE"/>
    <property type="match status" value="1"/>
</dbReference>
<evidence type="ECO:0000313" key="15">
    <source>
        <dbReference type="EMBL" id="CEO98843.1"/>
    </source>
</evidence>
<evidence type="ECO:0000256" key="1">
    <source>
        <dbReference type="ARBA" id="ARBA00004477"/>
    </source>
</evidence>
<dbReference type="Proteomes" id="UP000039324">
    <property type="component" value="Unassembled WGS sequence"/>
</dbReference>
<comment type="similarity">
    <text evidence="4 14">Belongs to the diacylglycerol acyltransferase family.</text>
</comment>
<evidence type="ECO:0000256" key="8">
    <source>
        <dbReference type="ARBA" id="ARBA00022798"/>
    </source>
</evidence>
<dbReference type="EMBL" id="CDSF01000087">
    <property type="protein sequence ID" value="CEO98843.1"/>
    <property type="molecule type" value="Genomic_DNA"/>
</dbReference>
<keyword evidence="9 14" id="KW-0256">Endoplasmic reticulum</keyword>
<dbReference type="InterPro" id="IPR007130">
    <property type="entry name" value="DAGAT"/>
</dbReference>
<accession>A0A0G4IU17</accession>
<dbReference type="AlphaFoldDB" id="A0A0G4IU17"/>
<dbReference type="PANTHER" id="PTHR12317:SF0">
    <property type="entry name" value="ACYLTRANSFERASE"/>
    <property type="match status" value="1"/>
</dbReference>
<evidence type="ECO:0000256" key="14">
    <source>
        <dbReference type="RuleBase" id="RU367023"/>
    </source>
</evidence>
<evidence type="ECO:0000256" key="2">
    <source>
        <dbReference type="ARBA" id="ARBA00004771"/>
    </source>
</evidence>
<dbReference type="EC" id="2.3.1.-" evidence="14"/>
<evidence type="ECO:0000256" key="10">
    <source>
        <dbReference type="ARBA" id="ARBA00022989"/>
    </source>
</evidence>
<evidence type="ECO:0000256" key="13">
    <source>
        <dbReference type="ARBA" id="ARBA00023315"/>
    </source>
</evidence>
<gene>
    <name evidence="15" type="ORF">PBRA_006957</name>
    <name evidence="16" type="ORF">PLBR_LOCUS7754</name>
</gene>
<keyword evidence="17" id="KW-1185">Reference proteome</keyword>
<keyword evidence="8" id="KW-0319">Glycerol metabolism</keyword>
<evidence type="ECO:0000313" key="17">
    <source>
        <dbReference type="Proteomes" id="UP000039324"/>
    </source>
</evidence>
<reference evidence="15 17" key="1">
    <citation type="submission" date="2015-02" db="EMBL/GenBank/DDBJ databases">
        <authorList>
            <person name="Chooi Y.-H."/>
        </authorList>
    </citation>
    <scope>NUCLEOTIDE SEQUENCE [LARGE SCALE GENOMIC DNA]</scope>
    <source>
        <strain evidence="15">E3</strain>
    </source>
</reference>
<keyword evidence="13" id="KW-0012">Acyltransferase</keyword>
<proteinExistence type="inferred from homology"/>
<evidence type="ECO:0000256" key="5">
    <source>
        <dbReference type="ARBA" id="ARBA00022516"/>
    </source>
</evidence>
<dbReference type="OMA" id="NDPKHAG"/>
<dbReference type="Pfam" id="PF03982">
    <property type="entry name" value="DAGAT"/>
    <property type="match status" value="1"/>
</dbReference>
<protein>
    <recommendedName>
        <fullName evidence="14">Acyltransferase</fullName>
        <ecNumber evidence="14">2.3.1.-</ecNumber>
    </recommendedName>
</protein>
<keyword evidence="6 14" id="KW-0808">Transferase</keyword>
<keyword evidence="5" id="KW-0444">Lipid biosynthesis</keyword>
<evidence type="ECO:0000256" key="7">
    <source>
        <dbReference type="ARBA" id="ARBA00022692"/>
    </source>
</evidence>
<geneLocation type="mitochondrion" evidence="16"/>
<dbReference type="EMBL" id="OVEO01000014">
    <property type="protein sequence ID" value="SPR00539.1"/>
    <property type="molecule type" value="Genomic_DNA"/>
</dbReference>
<keyword evidence="11" id="KW-0443">Lipid metabolism</keyword>
<reference evidence="16 18" key="2">
    <citation type="submission" date="2018-03" db="EMBL/GenBank/DDBJ databases">
        <authorList>
            <person name="Fogelqvist J."/>
        </authorList>
    </citation>
    <scope>NUCLEOTIDE SEQUENCE [LARGE SCALE GENOMIC DNA]</scope>
</reference>
<evidence type="ECO:0000313" key="16">
    <source>
        <dbReference type="EMBL" id="SPR00539.1"/>
    </source>
</evidence>
<comment type="pathway">
    <text evidence="3">Lipid metabolism.</text>
</comment>
<evidence type="ECO:0000256" key="4">
    <source>
        <dbReference type="ARBA" id="ARBA00005420"/>
    </source>
</evidence>
<dbReference type="GO" id="GO:0019432">
    <property type="term" value="P:triglyceride biosynthetic process"/>
    <property type="evidence" value="ECO:0007669"/>
    <property type="project" value="TreeGrafter"/>
</dbReference>
<dbReference type="OrthoDB" id="264532at2759"/>
<evidence type="ECO:0000256" key="3">
    <source>
        <dbReference type="ARBA" id="ARBA00005189"/>
    </source>
</evidence>
<dbReference type="STRING" id="37360.A0A0G4IU17"/>
<organism evidence="15 17">
    <name type="scientific">Plasmodiophora brassicae</name>
    <name type="common">Clubroot disease agent</name>
    <dbReference type="NCBI Taxonomy" id="37360"/>
    <lineage>
        <taxon>Eukaryota</taxon>
        <taxon>Sar</taxon>
        <taxon>Rhizaria</taxon>
        <taxon>Endomyxa</taxon>
        <taxon>Phytomyxea</taxon>
        <taxon>Plasmodiophorida</taxon>
        <taxon>Plasmodiophoridae</taxon>
        <taxon>Plasmodiophora</taxon>
    </lineage>
</organism>
<dbReference type="GO" id="GO:0006071">
    <property type="term" value="P:glycerol metabolic process"/>
    <property type="evidence" value="ECO:0007669"/>
    <property type="project" value="UniProtKB-KW"/>
</dbReference>
<evidence type="ECO:0000256" key="12">
    <source>
        <dbReference type="ARBA" id="ARBA00023136"/>
    </source>
</evidence>
<comment type="subcellular location">
    <subcellularLocation>
        <location evidence="1 14">Endoplasmic reticulum membrane</location>
        <topology evidence="1 14">Multi-pass membrane protein</topology>
    </subcellularLocation>
</comment>
<dbReference type="GO" id="GO:0004144">
    <property type="term" value="F:diacylglycerol O-acyltransferase activity"/>
    <property type="evidence" value="ECO:0007669"/>
    <property type="project" value="TreeGrafter"/>
</dbReference>
<evidence type="ECO:0000256" key="6">
    <source>
        <dbReference type="ARBA" id="ARBA00022679"/>
    </source>
</evidence>
<dbReference type="GO" id="GO:0005789">
    <property type="term" value="C:endoplasmic reticulum membrane"/>
    <property type="evidence" value="ECO:0007669"/>
    <property type="project" value="UniProtKB-SubCell"/>
</dbReference>
<dbReference type="Proteomes" id="UP000290189">
    <property type="component" value="Unassembled WGS sequence"/>
</dbReference>
<keyword evidence="12" id="KW-0472">Membrane</keyword>
<evidence type="ECO:0000256" key="11">
    <source>
        <dbReference type="ARBA" id="ARBA00023098"/>
    </source>
</evidence>
<evidence type="ECO:0000256" key="9">
    <source>
        <dbReference type="ARBA" id="ARBA00022824"/>
    </source>
</evidence>
<name>A0A0G4IU17_PLABS</name>
<keyword evidence="10" id="KW-1133">Transmembrane helix</keyword>
<evidence type="ECO:0000313" key="18">
    <source>
        <dbReference type="Proteomes" id="UP000290189"/>
    </source>
</evidence>